<keyword evidence="3" id="KW-1185">Reference proteome</keyword>
<dbReference type="InterPro" id="IPR004360">
    <property type="entry name" value="Glyas_Fos-R_dOase_dom"/>
</dbReference>
<dbReference type="InterPro" id="IPR029068">
    <property type="entry name" value="Glyas_Bleomycin-R_OHBP_Dase"/>
</dbReference>
<accession>A0ABN3FVW8</accession>
<proteinExistence type="predicted"/>
<reference evidence="2 3" key="1">
    <citation type="journal article" date="2019" name="Int. J. Syst. Evol. Microbiol.">
        <title>The Global Catalogue of Microorganisms (GCM) 10K type strain sequencing project: providing services to taxonomists for standard genome sequencing and annotation.</title>
        <authorList>
            <consortium name="The Broad Institute Genomics Platform"/>
            <consortium name="The Broad Institute Genome Sequencing Center for Infectious Disease"/>
            <person name="Wu L."/>
            <person name="Ma J."/>
        </authorList>
    </citation>
    <scope>NUCLEOTIDE SEQUENCE [LARGE SCALE GENOMIC DNA]</scope>
    <source>
        <strain evidence="2 3">JCM 3272</strain>
    </source>
</reference>
<sequence>MAVMTLRGMATVNYFAADWAAAKAWYTELTGIEPYFLRDGYAEWRLGDREAELGLIDARFRPAGTPAGPVGAVLYWHVDSVSEVLDRLVSMGATVHEPAQDRGHGFVTATVVDPFGNLLGVMYNPHYAALAAA</sequence>
<gene>
    <name evidence="2" type="ORF">GCM10010170_020510</name>
</gene>
<dbReference type="InterPro" id="IPR037523">
    <property type="entry name" value="VOC_core"/>
</dbReference>
<comment type="caution">
    <text evidence="2">The sequence shown here is derived from an EMBL/GenBank/DDBJ whole genome shotgun (WGS) entry which is preliminary data.</text>
</comment>
<feature type="domain" description="VOC" evidence="1">
    <location>
        <begin position="8"/>
        <end position="124"/>
    </location>
</feature>
<dbReference type="SUPFAM" id="SSF54593">
    <property type="entry name" value="Glyoxalase/Bleomycin resistance protein/Dihydroxybiphenyl dioxygenase"/>
    <property type="match status" value="1"/>
</dbReference>
<evidence type="ECO:0000313" key="3">
    <source>
        <dbReference type="Proteomes" id="UP001501444"/>
    </source>
</evidence>
<dbReference type="Pfam" id="PF00903">
    <property type="entry name" value="Glyoxalase"/>
    <property type="match status" value="1"/>
</dbReference>
<name>A0ABN3FVW8_9ACTN</name>
<dbReference type="Proteomes" id="UP001501444">
    <property type="component" value="Unassembled WGS sequence"/>
</dbReference>
<evidence type="ECO:0000313" key="2">
    <source>
        <dbReference type="EMBL" id="GAA2338687.1"/>
    </source>
</evidence>
<dbReference type="Gene3D" id="3.10.180.10">
    <property type="entry name" value="2,3-Dihydroxybiphenyl 1,2-Dioxygenase, domain 1"/>
    <property type="match status" value="1"/>
</dbReference>
<dbReference type="EMBL" id="BAAARV010000018">
    <property type="protein sequence ID" value="GAA2338687.1"/>
    <property type="molecule type" value="Genomic_DNA"/>
</dbReference>
<protein>
    <submittedName>
        <fullName evidence="2">VOC family protein</fullName>
    </submittedName>
</protein>
<dbReference type="PROSITE" id="PS51819">
    <property type="entry name" value="VOC"/>
    <property type="match status" value="1"/>
</dbReference>
<evidence type="ECO:0000259" key="1">
    <source>
        <dbReference type="PROSITE" id="PS51819"/>
    </source>
</evidence>
<organism evidence="2 3">
    <name type="scientific">Dactylosporangium salmoneum</name>
    <dbReference type="NCBI Taxonomy" id="53361"/>
    <lineage>
        <taxon>Bacteria</taxon>
        <taxon>Bacillati</taxon>
        <taxon>Actinomycetota</taxon>
        <taxon>Actinomycetes</taxon>
        <taxon>Micromonosporales</taxon>
        <taxon>Micromonosporaceae</taxon>
        <taxon>Dactylosporangium</taxon>
    </lineage>
</organism>